<evidence type="ECO:0000256" key="1">
    <source>
        <dbReference type="ARBA" id="ARBA00022714"/>
    </source>
</evidence>
<evidence type="ECO:0000313" key="7">
    <source>
        <dbReference type="EMBL" id="SIR82367.1"/>
    </source>
</evidence>
<accession>A0A1N7E2N7</accession>
<dbReference type="PANTHER" id="PTHR10134">
    <property type="entry name" value="CYTOCHROME B-C1 COMPLEX SUBUNIT RIESKE, MITOCHONDRIAL"/>
    <property type="match status" value="1"/>
</dbReference>
<dbReference type="PROSITE" id="PS51296">
    <property type="entry name" value="RIESKE"/>
    <property type="match status" value="1"/>
</dbReference>
<keyword evidence="5" id="KW-1015">Disulfide bond</keyword>
<dbReference type="PROSITE" id="PS51318">
    <property type="entry name" value="TAT"/>
    <property type="match status" value="1"/>
</dbReference>
<evidence type="ECO:0000259" key="6">
    <source>
        <dbReference type="PROSITE" id="PS51296"/>
    </source>
</evidence>
<evidence type="ECO:0000256" key="3">
    <source>
        <dbReference type="ARBA" id="ARBA00023004"/>
    </source>
</evidence>
<protein>
    <submittedName>
        <fullName evidence="7">Rieske [2Fe-2S] domain-containing protein</fullName>
    </submittedName>
</protein>
<dbReference type="AlphaFoldDB" id="A0A1N7E2N7"/>
<dbReference type="InterPro" id="IPR006311">
    <property type="entry name" value="TAT_signal"/>
</dbReference>
<organism evidence="7 8">
    <name type="scientific">Haladaptatus litoreus</name>
    <dbReference type="NCBI Taxonomy" id="553468"/>
    <lineage>
        <taxon>Archaea</taxon>
        <taxon>Methanobacteriati</taxon>
        <taxon>Methanobacteriota</taxon>
        <taxon>Stenosarchaea group</taxon>
        <taxon>Halobacteria</taxon>
        <taxon>Halobacteriales</taxon>
        <taxon>Haladaptataceae</taxon>
        <taxon>Haladaptatus</taxon>
    </lineage>
</organism>
<feature type="domain" description="Rieske" evidence="6">
    <location>
        <begin position="225"/>
        <end position="265"/>
    </location>
</feature>
<name>A0A1N7E2N7_9EURY</name>
<dbReference type="InterPro" id="IPR017941">
    <property type="entry name" value="Rieske_2Fe-2S"/>
</dbReference>
<dbReference type="GO" id="GO:0051537">
    <property type="term" value="F:2 iron, 2 sulfur cluster binding"/>
    <property type="evidence" value="ECO:0007669"/>
    <property type="project" value="UniProtKB-KW"/>
</dbReference>
<keyword evidence="2" id="KW-0479">Metal-binding</keyword>
<keyword evidence="4" id="KW-0411">Iron-sulfur</keyword>
<keyword evidence="8" id="KW-1185">Reference proteome</keyword>
<gene>
    <name evidence="7" type="ORF">SAMN05421858_3969</name>
</gene>
<keyword evidence="3" id="KW-0408">Iron</keyword>
<dbReference type="SUPFAM" id="SSF50022">
    <property type="entry name" value="ISP domain"/>
    <property type="match status" value="1"/>
</dbReference>
<dbReference type="InterPro" id="IPR036922">
    <property type="entry name" value="Rieske_2Fe-2S_sf"/>
</dbReference>
<dbReference type="Proteomes" id="UP000186914">
    <property type="component" value="Unassembled WGS sequence"/>
</dbReference>
<dbReference type="EMBL" id="FTNO01000005">
    <property type="protein sequence ID" value="SIR82367.1"/>
    <property type="molecule type" value="Genomic_DNA"/>
</dbReference>
<dbReference type="GO" id="GO:0046872">
    <property type="term" value="F:metal ion binding"/>
    <property type="evidence" value="ECO:0007669"/>
    <property type="project" value="UniProtKB-KW"/>
</dbReference>
<sequence>MSEADKYPEDTSRRRFVKGVVGSAALAGIGTGTVATLNSATAPSGEGGGIIQYYGVENTAGPAPRPMPQIPVEIEDNGDIKGVWPEVQQQQQEGRTITVAEQQIGGVTYSSEWFQYCGVQTYPGIAPDADQDNYFRYADSSQYEWQSSDVEGGAIVNVSDFEDYETWGNEIGQSGLGKPAVATWRSQDVPASGTIPVQIIRSTRIEEAANNNQWLGASTQQGFIAIMDKCTHFCCVPLFKGDPGSAKFGAADEIYCPCHQSVYDPFSIERTSFVALPRPDDSSGNSSE</sequence>
<dbReference type="OrthoDB" id="5623at2157"/>
<evidence type="ECO:0000256" key="2">
    <source>
        <dbReference type="ARBA" id="ARBA00022723"/>
    </source>
</evidence>
<dbReference type="Gene3D" id="2.102.10.10">
    <property type="entry name" value="Rieske [2Fe-2S] iron-sulphur domain"/>
    <property type="match status" value="1"/>
</dbReference>
<proteinExistence type="predicted"/>
<evidence type="ECO:0000256" key="5">
    <source>
        <dbReference type="ARBA" id="ARBA00023157"/>
    </source>
</evidence>
<dbReference type="RefSeq" id="WP_076431852.1">
    <property type="nucleotide sequence ID" value="NZ_FTNO01000005.1"/>
</dbReference>
<dbReference type="InterPro" id="IPR014349">
    <property type="entry name" value="Rieske_Fe-S_prot"/>
</dbReference>
<evidence type="ECO:0000313" key="8">
    <source>
        <dbReference type="Proteomes" id="UP000186914"/>
    </source>
</evidence>
<reference evidence="8" key="1">
    <citation type="submission" date="2017-01" db="EMBL/GenBank/DDBJ databases">
        <authorList>
            <person name="Varghese N."/>
            <person name="Submissions S."/>
        </authorList>
    </citation>
    <scope>NUCLEOTIDE SEQUENCE [LARGE SCALE GENOMIC DNA]</scope>
    <source>
        <strain evidence="8">CGMCC 1.7737</strain>
    </source>
</reference>
<keyword evidence="1" id="KW-0001">2Fe-2S</keyword>
<evidence type="ECO:0000256" key="4">
    <source>
        <dbReference type="ARBA" id="ARBA00023014"/>
    </source>
</evidence>